<dbReference type="InterPro" id="IPR037523">
    <property type="entry name" value="VOC_core"/>
</dbReference>
<keyword evidence="1" id="KW-0812">Transmembrane</keyword>
<name>A0A7X0H6K5_9BACT</name>
<dbReference type="CDD" id="cd07247">
    <property type="entry name" value="SgaA_N_like"/>
    <property type="match status" value="1"/>
</dbReference>
<evidence type="ECO:0000313" key="3">
    <source>
        <dbReference type="EMBL" id="MBB6430223.1"/>
    </source>
</evidence>
<feature type="domain" description="VOC" evidence="2">
    <location>
        <begin position="4"/>
        <end position="122"/>
    </location>
</feature>
<accession>A0A7X0H6K5</accession>
<feature type="transmembrane region" description="Helical" evidence="1">
    <location>
        <begin position="329"/>
        <end position="347"/>
    </location>
</feature>
<dbReference type="PANTHER" id="PTHR33993">
    <property type="entry name" value="GLYOXALASE-RELATED"/>
    <property type="match status" value="1"/>
</dbReference>
<dbReference type="InterPro" id="IPR004360">
    <property type="entry name" value="Glyas_Fos-R_dOase_dom"/>
</dbReference>
<keyword evidence="1" id="KW-0472">Membrane</keyword>
<sequence>MHGDFTWTDLSALDLEQATAFYSRVLNWQVIDDAEGNSGDGGYRTCAVGGEACAGLFSMPAFFRKIKMPSFWMTYIAVDDVDAVVVQAKELGAKVELEDSNPLGRIALIRDPAGAGFTCFQGDAPSAVSPDRQPGRWAWSELFVSDLASVQTFYETLFGWSLRAEQDDADRYAIHNRAGQRIGAVQVASNEVKGDKEYWASFFAVPDLDRAVQQTQSLGGQVLYTHTNHDGTHHLIRDPQGAACYLTQAGTGTAPGSSGASSASAFAPTPGSSVFAKWRTILGLALVYLTVLTETSWVWGVLFLIWVLPDLKTGVTYFIEPIPRRGHPVLYWTIVITWLLMSGYMLLEPLIGASSP</sequence>
<dbReference type="InterPro" id="IPR029068">
    <property type="entry name" value="Glyas_Bleomycin-R_OHBP_Dase"/>
</dbReference>
<dbReference type="Gene3D" id="3.10.180.10">
    <property type="entry name" value="2,3-Dihydroxybiphenyl 1,2-Dioxygenase, domain 1"/>
    <property type="match status" value="2"/>
</dbReference>
<dbReference type="Pfam" id="PF00903">
    <property type="entry name" value="Glyoxalase"/>
    <property type="match status" value="2"/>
</dbReference>
<keyword evidence="4" id="KW-1185">Reference proteome</keyword>
<keyword evidence="1" id="KW-1133">Transmembrane helix</keyword>
<organism evidence="3 4">
    <name type="scientific">Algisphaera agarilytica</name>
    <dbReference type="NCBI Taxonomy" id="1385975"/>
    <lineage>
        <taxon>Bacteria</taxon>
        <taxon>Pseudomonadati</taxon>
        <taxon>Planctomycetota</taxon>
        <taxon>Phycisphaerae</taxon>
        <taxon>Phycisphaerales</taxon>
        <taxon>Phycisphaeraceae</taxon>
        <taxon>Algisphaera</taxon>
    </lineage>
</organism>
<dbReference type="AlphaFoldDB" id="A0A7X0H6K5"/>
<dbReference type="EMBL" id="JACHGY010000001">
    <property type="protein sequence ID" value="MBB6430223.1"/>
    <property type="molecule type" value="Genomic_DNA"/>
</dbReference>
<evidence type="ECO:0000259" key="2">
    <source>
        <dbReference type="PROSITE" id="PS51819"/>
    </source>
</evidence>
<evidence type="ECO:0000256" key="1">
    <source>
        <dbReference type="SAM" id="Phobius"/>
    </source>
</evidence>
<feature type="domain" description="VOC" evidence="2">
    <location>
        <begin position="136"/>
        <end position="249"/>
    </location>
</feature>
<dbReference type="PROSITE" id="PS51819">
    <property type="entry name" value="VOC"/>
    <property type="match status" value="2"/>
</dbReference>
<dbReference type="SUPFAM" id="SSF54593">
    <property type="entry name" value="Glyoxalase/Bleomycin resistance protein/Dihydroxybiphenyl dioxygenase"/>
    <property type="match status" value="2"/>
</dbReference>
<dbReference type="InterPro" id="IPR052164">
    <property type="entry name" value="Anthracycline_SecMetBiosynth"/>
</dbReference>
<proteinExistence type="predicted"/>
<reference evidence="3 4" key="1">
    <citation type="submission" date="2020-08" db="EMBL/GenBank/DDBJ databases">
        <title>Genomic Encyclopedia of Type Strains, Phase IV (KMG-IV): sequencing the most valuable type-strain genomes for metagenomic binning, comparative biology and taxonomic classification.</title>
        <authorList>
            <person name="Goeker M."/>
        </authorList>
    </citation>
    <scope>NUCLEOTIDE SEQUENCE [LARGE SCALE GENOMIC DNA]</scope>
    <source>
        <strain evidence="3 4">DSM 103725</strain>
    </source>
</reference>
<evidence type="ECO:0000313" key="4">
    <source>
        <dbReference type="Proteomes" id="UP000541810"/>
    </source>
</evidence>
<feature type="transmembrane region" description="Helical" evidence="1">
    <location>
        <begin position="281"/>
        <end position="309"/>
    </location>
</feature>
<comment type="caution">
    <text evidence="3">The sequence shown here is derived from an EMBL/GenBank/DDBJ whole genome shotgun (WGS) entry which is preliminary data.</text>
</comment>
<dbReference type="Proteomes" id="UP000541810">
    <property type="component" value="Unassembled WGS sequence"/>
</dbReference>
<gene>
    <name evidence="3" type="ORF">HNQ40_002029</name>
</gene>
<dbReference type="RefSeq" id="WP_184677755.1">
    <property type="nucleotide sequence ID" value="NZ_JACHGY010000001.1"/>
</dbReference>
<protein>
    <recommendedName>
        <fullName evidence="2">VOC domain-containing protein</fullName>
    </recommendedName>
</protein>
<dbReference type="PANTHER" id="PTHR33993:SF14">
    <property type="entry name" value="GB|AAF24581.1"/>
    <property type="match status" value="1"/>
</dbReference>